<evidence type="ECO:0000256" key="11">
    <source>
        <dbReference type="ARBA" id="ARBA00022984"/>
    </source>
</evidence>
<dbReference type="EMBL" id="LOHZ01000020">
    <property type="protein sequence ID" value="KYO67817.1"/>
    <property type="molecule type" value="Genomic_DNA"/>
</dbReference>
<dbReference type="UniPathway" id="UPA00219"/>
<protein>
    <recommendedName>
        <fullName evidence="16">UDP-N-acetylenolpyruvoylglucosamine reductase</fullName>
        <ecNumber evidence="16">1.3.1.98</ecNumber>
    </recommendedName>
    <alternativeName>
        <fullName evidence="16">UDP-N-acetylmuramate dehydrogenase</fullName>
    </alternativeName>
</protein>
<reference evidence="18 19" key="1">
    <citation type="submission" date="2015-12" db="EMBL/GenBank/DDBJ databases">
        <title>Draft genome of Thermovenabulum gondwanense isolated from a red thermophilic microbial mat colonisisng an outflow channel of a bore well.</title>
        <authorList>
            <person name="Patel B.K."/>
        </authorList>
    </citation>
    <scope>NUCLEOTIDE SEQUENCE [LARGE SCALE GENOMIC DNA]</scope>
    <source>
        <strain evidence="18 19">R270</strain>
    </source>
</reference>
<dbReference type="Gene3D" id="3.30.465.10">
    <property type="match status" value="1"/>
</dbReference>
<dbReference type="GO" id="GO:0005829">
    <property type="term" value="C:cytosol"/>
    <property type="evidence" value="ECO:0007669"/>
    <property type="project" value="TreeGrafter"/>
</dbReference>
<dbReference type="InterPro" id="IPR016167">
    <property type="entry name" value="FAD-bd_PCMH_sub1"/>
</dbReference>
<keyword evidence="8 16" id="KW-0274">FAD</keyword>
<dbReference type="SUPFAM" id="SSF56194">
    <property type="entry name" value="Uridine diphospho-N-Acetylenolpyruvylglucosamine reductase, MurB, C-terminal domain"/>
    <property type="match status" value="1"/>
</dbReference>
<comment type="caution">
    <text evidence="18">The sequence shown here is derived from an EMBL/GenBank/DDBJ whole genome shotgun (WGS) entry which is preliminary data.</text>
</comment>
<evidence type="ECO:0000256" key="14">
    <source>
        <dbReference type="ARBA" id="ARBA00023316"/>
    </source>
</evidence>
<dbReference type="Pfam" id="PF02873">
    <property type="entry name" value="MurB_C"/>
    <property type="match status" value="1"/>
</dbReference>
<dbReference type="PATRIC" id="fig|520767.4.peg.467"/>
<keyword evidence="19" id="KW-1185">Reference proteome</keyword>
<keyword evidence="10 16" id="KW-0133">Cell shape</keyword>
<dbReference type="NCBIfam" id="NF010480">
    <property type="entry name" value="PRK13905.1"/>
    <property type="match status" value="1"/>
</dbReference>
<dbReference type="InterPro" id="IPR003170">
    <property type="entry name" value="MurB"/>
</dbReference>
<sequence>MQISTVVNEIKKIIPEDKIRLNEPMKLHTSFRIGGPADILLLPTEVSEIRNVVIFCRKHDIPLYVIGNGSNLLIRDKGIRGIVLKISQNFNDIEVKDNFIKAKSGTLVTVLSKTALENHLKGLEFASGIPGTLGGAIAMNAGAYDGEFSKIIEKVTVMDFEGNIRDLIKEELEFDYRWSVFQEKNLIILEALIKLEKGNYDEIKSKMEEYSARRKEKQPLNLPSAGSTFKRPKGHFAGTLIEKAGLKGTRIGDAAVSELHAGFIVNLGNATACDVERLIEYVQKKVYEKFQIWLEPEVKILGEK</sequence>
<feature type="active site" evidence="16">
    <location>
        <position position="177"/>
    </location>
</feature>
<feature type="domain" description="FAD-binding PCMH-type" evidence="17">
    <location>
        <begin position="32"/>
        <end position="198"/>
    </location>
</feature>
<keyword evidence="12 16" id="KW-0560">Oxidoreductase</keyword>
<dbReference type="STRING" id="520767.ATZ99_04570"/>
<evidence type="ECO:0000256" key="9">
    <source>
        <dbReference type="ARBA" id="ARBA00022857"/>
    </source>
</evidence>
<evidence type="ECO:0000256" key="15">
    <source>
        <dbReference type="ARBA" id="ARBA00048914"/>
    </source>
</evidence>
<evidence type="ECO:0000256" key="7">
    <source>
        <dbReference type="ARBA" id="ARBA00022630"/>
    </source>
</evidence>
<dbReference type="InterPro" id="IPR036318">
    <property type="entry name" value="FAD-bd_PCMH-like_sf"/>
</dbReference>
<dbReference type="InterPro" id="IPR006094">
    <property type="entry name" value="Oxid_FAD_bind_N"/>
</dbReference>
<evidence type="ECO:0000259" key="17">
    <source>
        <dbReference type="PROSITE" id="PS51387"/>
    </source>
</evidence>
<dbReference type="EC" id="1.3.1.98" evidence="16"/>
<keyword evidence="5 16" id="KW-0963">Cytoplasm</keyword>
<evidence type="ECO:0000256" key="3">
    <source>
        <dbReference type="ARBA" id="ARBA00004496"/>
    </source>
</evidence>
<dbReference type="Gene3D" id="3.30.43.10">
    <property type="entry name" value="Uridine Diphospho-n-acetylenolpyruvylglucosamine Reductase, domain 2"/>
    <property type="match status" value="1"/>
</dbReference>
<comment type="pathway">
    <text evidence="4 16">Cell wall biogenesis; peptidoglycan biosynthesis.</text>
</comment>
<proteinExistence type="inferred from homology"/>
<keyword evidence="13 16" id="KW-0131">Cell cycle</keyword>
<dbReference type="InterPro" id="IPR036635">
    <property type="entry name" value="MurB_C_sf"/>
</dbReference>
<comment type="subcellular location">
    <subcellularLocation>
        <location evidence="3 16">Cytoplasm</location>
    </subcellularLocation>
</comment>
<dbReference type="Gene3D" id="3.90.78.10">
    <property type="entry name" value="UDP-N-acetylenolpyruvoylglucosamine reductase, C-terminal domain"/>
    <property type="match status" value="1"/>
</dbReference>
<evidence type="ECO:0000256" key="5">
    <source>
        <dbReference type="ARBA" id="ARBA00022490"/>
    </source>
</evidence>
<dbReference type="HAMAP" id="MF_00037">
    <property type="entry name" value="MurB"/>
    <property type="match status" value="1"/>
</dbReference>
<evidence type="ECO:0000256" key="6">
    <source>
        <dbReference type="ARBA" id="ARBA00022618"/>
    </source>
</evidence>
<evidence type="ECO:0000313" key="19">
    <source>
        <dbReference type="Proteomes" id="UP000075737"/>
    </source>
</evidence>
<dbReference type="GO" id="GO:0009252">
    <property type="term" value="P:peptidoglycan biosynthetic process"/>
    <property type="evidence" value="ECO:0007669"/>
    <property type="project" value="UniProtKB-UniRule"/>
</dbReference>
<dbReference type="AlphaFoldDB" id="A0A162MVE4"/>
<feature type="active site" evidence="16">
    <location>
        <position position="297"/>
    </location>
</feature>
<evidence type="ECO:0000256" key="2">
    <source>
        <dbReference type="ARBA" id="ARBA00003921"/>
    </source>
</evidence>
<gene>
    <name evidence="16 18" type="primary">murB</name>
    <name evidence="18" type="ORF">ATZ99_04570</name>
</gene>
<keyword evidence="11 16" id="KW-0573">Peptidoglycan synthesis</keyword>
<evidence type="ECO:0000256" key="13">
    <source>
        <dbReference type="ARBA" id="ARBA00023306"/>
    </source>
</evidence>
<dbReference type="InterPro" id="IPR016166">
    <property type="entry name" value="FAD-bd_PCMH"/>
</dbReference>
<comment type="catalytic activity">
    <reaction evidence="15 16">
        <text>UDP-N-acetyl-alpha-D-muramate + NADP(+) = UDP-N-acetyl-3-O-(1-carboxyvinyl)-alpha-D-glucosamine + NADPH + H(+)</text>
        <dbReference type="Rhea" id="RHEA:12248"/>
        <dbReference type="ChEBI" id="CHEBI:15378"/>
        <dbReference type="ChEBI" id="CHEBI:57783"/>
        <dbReference type="ChEBI" id="CHEBI:58349"/>
        <dbReference type="ChEBI" id="CHEBI:68483"/>
        <dbReference type="ChEBI" id="CHEBI:70757"/>
        <dbReference type="EC" id="1.3.1.98"/>
    </reaction>
</comment>
<dbReference type="InterPro" id="IPR016169">
    <property type="entry name" value="FAD-bd_PCMH_sub2"/>
</dbReference>
<keyword evidence="7 16" id="KW-0285">Flavoprotein</keyword>
<evidence type="ECO:0000256" key="12">
    <source>
        <dbReference type="ARBA" id="ARBA00023002"/>
    </source>
</evidence>
<dbReference type="PANTHER" id="PTHR21071:SF4">
    <property type="entry name" value="UDP-N-ACETYLENOLPYRUVOYLGLUCOSAMINE REDUCTASE"/>
    <property type="match status" value="1"/>
</dbReference>
<organism evidence="18 19">
    <name type="scientific">Thermovenabulum gondwanense</name>
    <dbReference type="NCBI Taxonomy" id="520767"/>
    <lineage>
        <taxon>Bacteria</taxon>
        <taxon>Bacillati</taxon>
        <taxon>Bacillota</taxon>
        <taxon>Clostridia</taxon>
        <taxon>Thermosediminibacterales</taxon>
        <taxon>Thermosediminibacteraceae</taxon>
        <taxon>Thermovenabulum</taxon>
    </lineage>
</organism>
<dbReference type="GO" id="GO:0008360">
    <property type="term" value="P:regulation of cell shape"/>
    <property type="evidence" value="ECO:0007669"/>
    <property type="project" value="UniProtKB-KW"/>
</dbReference>
<dbReference type="GO" id="GO:0071555">
    <property type="term" value="P:cell wall organization"/>
    <property type="evidence" value="ECO:0007669"/>
    <property type="project" value="UniProtKB-KW"/>
</dbReference>
<evidence type="ECO:0000256" key="16">
    <source>
        <dbReference type="HAMAP-Rule" id="MF_00037"/>
    </source>
</evidence>
<evidence type="ECO:0000256" key="8">
    <source>
        <dbReference type="ARBA" id="ARBA00022827"/>
    </source>
</evidence>
<name>A0A162MVE4_9FIRM</name>
<keyword evidence="6 16" id="KW-0132">Cell division</keyword>
<dbReference type="NCBIfam" id="TIGR00179">
    <property type="entry name" value="murB"/>
    <property type="match status" value="1"/>
</dbReference>
<keyword evidence="14 16" id="KW-0961">Cell wall biogenesis/degradation</keyword>
<dbReference type="SUPFAM" id="SSF56176">
    <property type="entry name" value="FAD-binding/transporter-associated domain-like"/>
    <property type="match status" value="1"/>
</dbReference>
<dbReference type="InterPro" id="IPR011601">
    <property type="entry name" value="MurB_C"/>
</dbReference>
<evidence type="ECO:0000313" key="18">
    <source>
        <dbReference type="EMBL" id="KYO67817.1"/>
    </source>
</evidence>
<evidence type="ECO:0000256" key="10">
    <source>
        <dbReference type="ARBA" id="ARBA00022960"/>
    </source>
</evidence>
<accession>A0A162MVE4</accession>
<evidence type="ECO:0000256" key="1">
    <source>
        <dbReference type="ARBA" id="ARBA00001974"/>
    </source>
</evidence>
<comment type="function">
    <text evidence="2 16">Cell wall formation.</text>
</comment>
<dbReference type="GO" id="GO:0051301">
    <property type="term" value="P:cell division"/>
    <property type="evidence" value="ECO:0007669"/>
    <property type="project" value="UniProtKB-KW"/>
</dbReference>
<keyword evidence="9 16" id="KW-0521">NADP</keyword>
<dbReference type="PROSITE" id="PS51387">
    <property type="entry name" value="FAD_PCMH"/>
    <property type="match status" value="1"/>
</dbReference>
<dbReference type="GO" id="GO:0008762">
    <property type="term" value="F:UDP-N-acetylmuramate dehydrogenase activity"/>
    <property type="evidence" value="ECO:0007669"/>
    <property type="project" value="UniProtKB-UniRule"/>
</dbReference>
<comment type="similarity">
    <text evidence="16">Belongs to the MurB family.</text>
</comment>
<feature type="active site" description="Proton donor" evidence="16">
    <location>
        <position position="227"/>
    </location>
</feature>
<dbReference type="Pfam" id="PF01565">
    <property type="entry name" value="FAD_binding_4"/>
    <property type="match status" value="1"/>
</dbReference>
<comment type="cofactor">
    <cofactor evidence="1 16">
        <name>FAD</name>
        <dbReference type="ChEBI" id="CHEBI:57692"/>
    </cofactor>
</comment>
<dbReference type="Proteomes" id="UP000075737">
    <property type="component" value="Unassembled WGS sequence"/>
</dbReference>
<dbReference type="PANTHER" id="PTHR21071">
    <property type="entry name" value="UDP-N-ACETYLENOLPYRUVOYLGLUCOSAMINE REDUCTASE"/>
    <property type="match status" value="1"/>
</dbReference>
<dbReference type="GO" id="GO:0071949">
    <property type="term" value="F:FAD binding"/>
    <property type="evidence" value="ECO:0007669"/>
    <property type="project" value="InterPro"/>
</dbReference>
<evidence type="ECO:0000256" key="4">
    <source>
        <dbReference type="ARBA" id="ARBA00004752"/>
    </source>
</evidence>